<dbReference type="NCBIfam" id="NF005817">
    <property type="entry name" value="PRK07683.1"/>
    <property type="match status" value="1"/>
</dbReference>
<dbReference type="InterPro" id="IPR015421">
    <property type="entry name" value="PyrdxlP-dep_Trfase_major"/>
</dbReference>
<dbReference type="InterPro" id="IPR015422">
    <property type="entry name" value="PyrdxlP-dep_Trfase_small"/>
</dbReference>
<dbReference type="EMBL" id="JAVGVR010000001">
    <property type="protein sequence ID" value="MDQ6596691.1"/>
    <property type="molecule type" value="Genomic_DNA"/>
</dbReference>
<evidence type="ECO:0000256" key="1">
    <source>
        <dbReference type="ARBA" id="ARBA00001933"/>
    </source>
</evidence>
<comment type="caution">
    <text evidence="8">The sequence shown here is derived from an EMBL/GenBank/DDBJ whole genome shotgun (WGS) entry which is preliminary data.</text>
</comment>
<evidence type="ECO:0000256" key="6">
    <source>
        <dbReference type="RuleBase" id="RU000481"/>
    </source>
</evidence>
<dbReference type="Gene3D" id="3.90.1150.10">
    <property type="entry name" value="Aspartate Aminotransferase, domain 1"/>
    <property type="match status" value="1"/>
</dbReference>
<evidence type="ECO:0000256" key="2">
    <source>
        <dbReference type="ARBA" id="ARBA00007441"/>
    </source>
</evidence>
<proteinExistence type="inferred from homology"/>
<dbReference type="Proteomes" id="UP001178888">
    <property type="component" value="Unassembled WGS sequence"/>
</dbReference>
<dbReference type="FunFam" id="3.40.640.10:FF:000033">
    <property type="entry name" value="Aspartate aminotransferase"/>
    <property type="match status" value="1"/>
</dbReference>
<name>A0AA90R6X8_9BACI</name>
<dbReference type="SUPFAM" id="SSF53383">
    <property type="entry name" value="PLP-dependent transferases"/>
    <property type="match status" value="1"/>
</dbReference>
<dbReference type="Pfam" id="PF00155">
    <property type="entry name" value="Aminotran_1_2"/>
    <property type="match status" value="1"/>
</dbReference>
<evidence type="ECO:0000313" key="9">
    <source>
        <dbReference type="Proteomes" id="UP001178888"/>
    </source>
</evidence>
<dbReference type="PANTHER" id="PTHR46383">
    <property type="entry name" value="ASPARTATE AMINOTRANSFERASE"/>
    <property type="match status" value="1"/>
</dbReference>
<dbReference type="GO" id="GO:0006520">
    <property type="term" value="P:amino acid metabolic process"/>
    <property type="evidence" value="ECO:0007669"/>
    <property type="project" value="InterPro"/>
</dbReference>
<dbReference type="InterPro" id="IPR004838">
    <property type="entry name" value="NHTrfase_class1_PyrdxlP-BS"/>
</dbReference>
<evidence type="ECO:0000256" key="4">
    <source>
        <dbReference type="ARBA" id="ARBA00022679"/>
    </source>
</evidence>
<reference evidence="8" key="1">
    <citation type="submission" date="2023-08" db="EMBL/GenBank/DDBJ databases">
        <title>Nitrogen cycling bacteria in agricultural field soils.</title>
        <authorList>
            <person name="Jang J."/>
        </authorList>
    </citation>
    <scope>NUCLEOTIDE SEQUENCE</scope>
    <source>
        <strain evidence="8">PS3-36</strain>
    </source>
</reference>
<organism evidence="8 9">
    <name type="scientific">Bacillus salipaludis</name>
    <dbReference type="NCBI Taxonomy" id="2547811"/>
    <lineage>
        <taxon>Bacteria</taxon>
        <taxon>Bacillati</taxon>
        <taxon>Bacillota</taxon>
        <taxon>Bacilli</taxon>
        <taxon>Bacillales</taxon>
        <taxon>Bacillaceae</taxon>
        <taxon>Bacillus</taxon>
    </lineage>
</organism>
<keyword evidence="4 6" id="KW-0808">Transferase</keyword>
<comment type="similarity">
    <text evidence="2 6">Belongs to the class-I pyridoxal-phosphate-dependent aminotransferase family.</text>
</comment>
<gene>
    <name evidence="8" type="ORF">RCG21_10065</name>
</gene>
<keyword evidence="9" id="KW-1185">Reference proteome</keyword>
<dbReference type="Gene3D" id="3.40.640.10">
    <property type="entry name" value="Type I PLP-dependent aspartate aminotransferase-like (Major domain)"/>
    <property type="match status" value="1"/>
</dbReference>
<dbReference type="InterPro" id="IPR004839">
    <property type="entry name" value="Aminotransferase_I/II_large"/>
</dbReference>
<keyword evidence="5" id="KW-0663">Pyridoxal phosphate</keyword>
<dbReference type="CDD" id="cd00609">
    <property type="entry name" value="AAT_like"/>
    <property type="match status" value="1"/>
</dbReference>
<dbReference type="EC" id="2.6.1.-" evidence="6"/>
<evidence type="ECO:0000256" key="5">
    <source>
        <dbReference type="ARBA" id="ARBA00022898"/>
    </source>
</evidence>
<dbReference type="PROSITE" id="PS00105">
    <property type="entry name" value="AA_TRANSFER_CLASS_1"/>
    <property type="match status" value="1"/>
</dbReference>
<accession>A0AA90R6X8</accession>
<sequence>MLHLVNKNVRQIEKSGIRKIYNKVLNDPSIVNLTVGQPDFPTPENVINAGIRSLEEKRTGYTTNAGLPELRKAIASFVDRRYGLKYDPESEILVTIGASEALDIAFRTILEEGCEVILPAPIYPAYEPLIRLCGAIPIFIDTRENGFKLTAEMIKTKLTDKTRCVLLPYPSNPCGCILEKEELQEIANLLEEKEIFVISDEIYSELTYGTNHHSIASFPGMKEKTIVINGVSKSHAMTGWRIGFTLAPNYLTEQMLKIHVFNTVCATSASQYAALAALAEDLIEVDQMKAEYQKRRDYVFDRLQSMGLDVKWSEGAFYLFPSIKNTRMSSEEFTEKLIDQAKVAVIPGSAFSIYGEGYIRISYANSIENLEEGLNRLEEFLTKANIKVDC</sequence>
<protein>
    <recommendedName>
        <fullName evidence="6">Aminotransferase</fullName>
        <ecNumber evidence="6">2.6.1.-</ecNumber>
    </recommendedName>
</protein>
<dbReference type="RefSeq" id="WP_308913130.1">
    <property type="nucleotide sequence ID" value="NZ_JAVGVR010000001.1"/>
</dbReference>
<dbReference type="InterPro" id="IPR050596">
    <property type="entry name" value="AspAT/PAT-like"/>
</dbReference>
<dbReference type="AlphaFoldDB" id="A0AA90R6X8"/>
<dbReference type="PANTHER" id="PTHR46383:SF4">
    <property type="entry name" value="AMINOTRANSFERASE"/>
    <property type="match status" value="1"/>
</dbReference>
<dbReference type="GO" id="GO:0030170">
    <property type="term" value="F:pyridoxal phosphate binding"/>
    <property type="evidence" value="ECO:0007669"/>
    <property type="project" value="InterPro"/>
</dbReference>
<evidence type="ECO:0000259" key="7">
    <source>
        <dbReference type="Pfam" id="PF00155"/>
    </source>
</evidence>
<comment type="cofactor">
    <cofactor evidence="1 6">
        <name>pyridoxal 5'-phosphate</name>
        <dbReference type="ChEBI" id="CHEBI:597326"/>
    </cofactor>
</comment>
<feature type="domain" description="Aminotransferase class I/classII large" evidence="7">
    <location>
        <begin position="30"/>
        <end position="377"/>
    </location>
</feature>
<dbReference type="InterPro" id="IPR015424">
    <property type="entry name" value="PyrdxlP-dep_Trfase"/>
</dbReference>
<dbReference type="GO" id="GO:0008483">
    <property type="term" value="F:transaminase activity"/>
    <property type="evidence" value="ECO:0007669"/>
    <property type="project" value="UniProtKB-KW"/>
</dbReference>
<evidence type="ECO:0000313" key="8">
    <source>
        <dbReference type="EMBL" id="MDQ6596691.1"/>
    </source>
</evidence>
<evidence type="ECO:0000256" key="3">
    <source>
        <dbReference type="ARBA" id="ARBA00022576"/>
    </source>
</evidence>
<keyword evidence="3 6" id="KW-0032">Aminotransferase</keyword>